<reference evidence="3" key="1">
    <citation type="journal article" date="2019" name="Int. J. Syst. Evol. Microbiol.">
        <title>The Global Catalogue of Microorganisms (GCM) 10K type strain sequencing project: providing services to taxonomists for standard genome sequencing and annotation.</title>
        <authorList>
            <consortium name="The Broad Institute Genomics Platform"/>
            <consortium name="The Broad Institute Genome Sequencing Center for Infectious Disease"/>
            <person name="Wu L."/>
            <person name="Ma J."/>
        </authorList>
    </citation>
    <scope>NUCLEOTIDE SEQUENCE [LARGE SCALE GENOMIC DNA]</scope>
    <source>
        <strain evidence="3">JCM 17664</strain>
    </source>
</reference>
<dbReference type="Pfam" id="PF01551">
    <property type="entry name" value="Peptidase_M23"/>
    <property type="match status" value="1"/>
</dbReference>
<gene>
    <name evidence="2" type="ORF">GCM10023143_04320</name>
</gene>
<comment type="caution">
    <text evidence="2">The sequence shown here is derived from an EMBL/GenBank/DDBJ whole genome shotgun (WGS) entry which is preliminary data.</text>
</comment>
<evidence type="ECO:0000313" key="3">
    <source>
        <dbReference type="Proteomes" id="UP001501207"/>
    </source>
</evidence>
<sequence length="565" mass="63268">MLALLLLPGLSKAQQFPEPHYPQNYFRNPLDIPMLLAGNVGELRPGHFHSGLDIKTNGHIGMRVHAAADGYISRVGVSSTGFGNVIYISHPNGYTTLYGHLHRFNPALEQYVKKQQYRQERWAVDLDLMPGLFPVKKGQFIAWSGSTGSSVAPHLHFEIRKTVDQHPLNGLLFGFEVRDNIPPSVYRIAVYDRDKSLYEQTPQVYSLKKSGGLYRPSLGTIRVKAARAGFGISTIDHENGTTNTYGVYRAVVYDDDRPSVGFQLDDVGYEETRYVDAHTDYKTHHSGGPYYELLFSLPGNRLPIYHNFEGDGTVDLSDGAVHAIKIAVKDAGGNTSTVSFNIQQDPAAKPEQKSPCANRMTPGIKNIFENNHVEFYLDETALYDDICFRYKTLPAPATGYYSDIYCLHNPDVPLYTSFTLRLRPDKPVPPSLRSKMVIVRTEPRSGRHEVRAASWSGAWLEASFRDFGNFAVQADTTPPVITPVGLHSGISLANATRMAFRIRDGLSGIKSYRAMLDGRWLMFAQDGSTIYYTFDEHCPRGSHRLELTVTDEANNTATYLLTFKR</sequence>
<dbReference type="PANTHER" id="PTHR21666:SF285">
    <property type="entry name" value="M23 FAMILY METALLOPEPTIDASE"/>
    <property type="match status" value="1"/>
</dbReference>
<evidence type="ECO:0000259" key="1">
    <source>
        <dbReference type="Pfam" id="PF01551"/>
    </source>
</evidence>
<dbReference type="InterPro" id="IPR050570">
    <property type="entry name" value="Cell_wall_metabolism_enzyme"/>
</dbReference>
<dbReference type="Proteomes" id="UP001501207">
    <property type="component" value="Unassembled WGS sequence"/>
</dbReference>
<dbReference type="EMBL" id="BAABFN010000001">
    <property type="protein sequence ID" value="GAA4302117.1"/>
    <property type="molecule type" value="Genomic_DNA"/>
</dbReference>
<keyword evidence="3" id="KW-1185">Reference proteome</keyword>
<proteinExistence type="predicted"/>
<evidence type="ECO:0000313" key="2">
    <source>
        <dbReference type="EMBL" id="GAA4302117.1"/>
    </source>
</evidence>
<protein>
    <submittedName>
        <fullName evidence="2">M23 family metallopeptidase</fullName>
    </submittedName>
</protein>
<dbReference type="Gene3D" id="2.70.70.10">
    <property type="entry name" value="Glucose Permease (Domain IIA)"/>
    <property type="match status" value="1"/>
</dbReference>
<dbReference type="PANTHER" id="PTHR21666">
    <property type="entry name" value="PEPTIDASE-RELATED"/>
    <property type="match status" value="1"/>
</dbReference>
<dbReference type="CDD" id="cd12797">
    <property type="entry name" value="M23_peptidase"/>
    <property type="match status" value="1"/>
</dbReference>
<organism evidence="2 3">
    <name type="scientific">Compostibacter hankyongensis</name>
    <dbReference type="NCBI Taxonomy" id="1007089"/>
    <lineage>
        <taxon>Bacteria</taxon>
        <taxon>Pseudomonadati</taxon>
        <taxon>Bacteroidota</taxon>
        <taxon>Chitinophagia</taxon>
        <taxon>Chitinophagales</taxon>
        <taxon>Chitinophagaceae</taxon>
        <taxon>Compostibacter</taxon>
    </lineage>
</organism>
<name>A0ABP8FES7_9BACT</name>
<feature type="domain" description="M23ase beta-sheet core" evidence="1">
    <location>
        <begin position="48"/>
        <end position="116"/>
    </location>
</feature>
<dbReference type="InterPro" id="IPR016047">
    <property type="entry name" value="M23ase_b-sheet_dom"/>
</dbReference>
<dbReference type="InterPro" id="IPR011055">
    <property type="entry name" value="Dup_hybrid_motif"/>
</dbReference>
<dbReference type="SUPFAM" id="SSF51261">
    <property type="entry name" value="Duplicated hybrid motif"/>
    <property type="match status" value="1"/>
</dbReference>
<accession>A0ABP8FES7</accession>